<dbReference type="EMBL" id="CAJFCJ010000019">
    <property type="protein sequence ID" value="CAD5123040.1"/>
    <property type="molecule type" value="Genomic_DNA"/>
</dbReference>
<feature type="region of interest" description="Disordered" evidence="5">
    <location>
        <begin position="480"/>
        <end position="499"/>
    </location>
</feature>
<dbReference type="PROSITE" id="PS50262">
    <property type="entry name" value="G_PROTEIN_RECEP_F1_2"/>
    <property type="match status" value="1"/>
</dbReference>
<organism evidence="8 9">
    <name type="scientific">Dimorphilus gyrociliatus</name>
    <dbReference type="NCBI Taxonomy" id="2664684"/>
    <lineage>
        <taxon>Eukaryota</taxon>
        <taxon>Metazoa</taxon>
        <taxon>Spiralia</taxon>
        <taxon>Lophotrochozoa</taxon>
        <taxon>Annelida</taxon>
        <taxon>Polychaeta</taxon>
        <taxon>Polychaeta incertae sedis</taxon>
        <taxon>Dinophilidae</taxon>
        <taxon>Dimorphilus</taxon>
    </lineage>
</organism>
<keyword evidence="4 6" id="KW-0472">Membrane</keyword>
<feature type="transmembrane region" description="Helical" evidence="6">
    <location>
        <begin position="20"/>
        <end position="42"/>
    </location>
</feature>
<dbReference type="Gene3D" id="1.20.1070.10">
    <property type="entry name" value="Rhodopsin 7-helix transmembrane proteins"/>
    <property type="match status" value="1"/>
</dbReference>
<keyword evidence="2 6" id="KW-0812">Transmembrane</keyword>
<dbReference type="InterPro" id="IPR052954">
    <property type="entry name" value="GPCR-Ligand_Int"/>
</dbReference>
<dbReference type="Pfam" id="PF00001">
    <property type="entry name" value="7tm_1"/>
    <property type="match status" value="1"/>
</dbReference>
<accession>A0A7I8W396</accession>
<feature type="transmembrane region" description="Helical" evidence="6">
    <location>
        <begin position="54"/>
        <end position="74"/>
    </location>
</feature>
<dbReference type="PANTHER" id="PTHR46641">
    <property type="entry name" value="FMRFAMIDE RECEPTOR-RELATED"/>
    <property type="match status" value="1"/>
</dbReference>
<dbReference type="AlphaFoldDB" id="A0A7I8W396"/>
<reference evidence="8 9" key="1">
    <citation type="submission" date="2020-08" db="EMBL/GenBank/DDBJ databases">
        <authorList>
            <person name="Hejnol A."/>
        </authorList>
    </citation>
    <scope>NUCLEOTIDE SEQUENCE [LARGE SCALE GENOMIC DNA]</scope>
</reference>
<dbReference type="GO" id="GO:0004930">
    <property type="term" value="F:G protein-coupled receptor activity"/>
    <property type="evidence" value="ECO:0007669"/>
    <property type="project" value="InterPro"/>
</dbReference>
<evidence type="ECO:0000313" key="8">
    <source>
        <dbReference type="EMBL" id="CAD5123040.1"/>
    </source>
</evidence>
<comment type="caution">
    <text evidence="8">The sequence shown here is derived from an EMBL/GenBank/DDBJ whole genome shotgun (WGS) entry which is preliminary data.</text>
</comment>
<feature type="transmembrane region" description="Helical" evidence="6">
    <location>
        <begin position="191"/>
        <end position="214"/>
    </location>
</feature>
<comment type="subcellular location">
    <subcellularLocation>
        <location evidence="1">Membrane</location>
    </subcellularLocation>
</comment>
<evidence type="ECO:0000256" key="2">
    <source>
        <dbReference type="ARBA" id="ARBA00022692"/>
    </source>
</evidence>
<proteinExistence type="predicted"/>
<dbReference type="PANTHER" id="PTHR46641:SF2">
    <property type="entry name" value="FMRFAMIDE RECEPTOR"/>
    <property type="match status" value="1"/>
</dbReference>
<protein>
    <recommendedName>
        <fullName evidence="7">G-protein coupled receptors family 1 profile domain-containing protein</fullName>
    </recommendedName>
</protein>
<evidence type="ECO:0000256" key="4">
    <source>
        <dbReference type="ARBA" id="ARBA00023136"/>
    </source>
</evidence>
<feature type="compositionally biased region" description="Basic residues" evidence="5">
    <location>
        <begin position="488"/>
        <end position="499"/>
    </location>
</feature>
<dbReference type="InterPro" id="IPR000276">
    <property type="entry name" value="GPCR_Rhodpsn"/>
</dbReference>
<dbReference type="InterPro" id="IPR017452">
    <property type="entry name" value="GPCR_Rhodpsn_7TM"/>
</dbReference>
<evidence type="ECO:0000256" key="5">
    <source>
        <dbReference type="SAM" id="MobiDB-lite"/>
    </source>
</evidence>
<sequence length="499" mass="57240">MSLAEKTREIEEIGSSKHIAFGILMPSLAAFGLLGNSMLIIIFNQKRMKSPPSVYMTFLSLADIVYTILMLMLLSSEYSQVSSRSPLSPTFYAHAFPITQSLQVVMSALIITLTVDGYMFGLHAEKSVRYSTVKKAVKLAFAVSGVVVVFHFVNYFQFRVVVMDFKDGSSREVICTTDLHNQQSYQYYDKYAYVIIFVLIPWLLILAVNSALFIQVKIMSIRSLISVNSEEFKDGRSVKLQAIVSILRLITEIPFLCYRIAVWTENIPIKFHINCFFEDNILNYSNYFQNLEICYIMFQCINSNIKFYLFLIFSTRFRYFTFGFLAESFDFDFELAKTYMERFLPEQKVEPHEMNPPIFATKTSKEINQSTKSRGVVNSVCTIEDENRQITSNEAKTDDTNNKIEEKVEVLIDSDSDTEEIIIPSPEPIKKQISLKIEQEKKHSKLASLLKEDFKPSIEFTSSGGRTVMVKKSDSEKRVLITSAEVHRPKKNPRKKGVV</sequence>
<dbReference type="CDD" id="cd14978">
    <property type="entry name" value="7tmA_FMRFamide_R-like"/>
    <property type="match status" value="1"/>
</dbReference>
<gene>
    <name evidence="8" type="ORF">DGYR_LOCUS10767</name>
</gene>
<dbReference type="Proteomes" id="UP000549394">
    <property type="component" value="Unassembled WGS sequence"/>
</dbReference>
<feature type="domain" description="G-protein coupled receptors family 1 profile" evidence="7">
    <location>
        <begin position="35"/>
        <end position="310"/>
    </location>
</feature>
<evidence type="ECO:0000313" key="9">
    <source>
        <dbReference type="Proteomes" id="UP000549394"/>
    </source>
</evidence>
<evidence type="ECO:0000256" key="6">
    <source>
        <dbReference type="SAM" id="Phobius"/>
    </source>
</evidence>
<dbReference type="SUPFAM" id="SSF81321">
    <property type="entry name" value="Family A G protein-coupled receptor-like"/>
    <property type="match status" value="1"/>
</dbReference>
<feature type="transmembrane region" description="Helical" evidence="6">
    <location>
        <begin position="94"/>
        <end position="115"/>
    </location>
</feature>
<name>A0A7I8W396_9ANNE</name>
<keyword evidence="3 6" id="KW-1133">Transmembrane helix</keyword>
<dbReference type="GO" id="GO:0016020">
    <property type="term" value="C:membrane"/>
    <property type="evidence" value="ECO:0007669"/>
    <property type="project" value="UniProtKB-SubCell"/>
</dbReference>
<feature type="transmembrane region" description="Helical" evidence="6">
    <location>
        <begin position="136"/>
        <end position="156"/>
    </location>
</feature>
<evidence type="ECO:0000256" key="3">
    <source>
        <dbReference type="ARBA" id="ARBA00022989"/>
    </source>
</evidence>
<keyword evidence="9" id="KW-1185">Reference proteome</keyword>
<evidence type="ECO:0000256" key="1">
    <source>
        <dbReference type="ARBA" id="ARBA00004370"/>
    </source>
</evidence>
<evidence type="ECO:0000259" key="7">
    <source>
        <dbReference type="PROSITE" id="PS50262"/>
    </source>
</evidence>